<gene>
    <name evidence="2" type="ORF">GCM10010507_41230</name>
</gene>
<reference evidence="2" key="1">
    <citation type="journal article" date="2014" name="Int. J. Syst. Evol. Microbiol.">
        <title>Complete genome sequence of Corynebacterium casei LMG S-19264T (=DSM 44701T), isolated from a smear-ripened cheese.</title>
        <authorList>
            <consortium name="US DOE Joint Genome Institute (JGI-PGF)"/>
            <person name="Walter F."/>
            <person name="Albersmeier A."/>
            <person name="Kalinowski J."/>
            <person name="Ruckert C."/>
        </authorList>
    </citation>
    <scope>NUCLEOTIDE SEQUENCE</scope>
    <source>
        <strain evidence="2">JCM 4633</strain>
    </source>
</reference>
<feature type="region of interest" description="Disordered" evidence="1">
    <location>
        <begin position="106"/>
        <end position="126"/>
    </location>
</feature>
<evidence type="ECO:0008006" key="4">
    <source>
        <dbReference type="Google" id="ProtNLM"/>
    </source>
</evidence>
<dbReference type="SUPFAM" id="SSF160631">
    <property type="entry name" value="SMI1/KNR4-like"/>
    <property type="match status" value="1"/>
</dbReference>
<dbReference type="Proteomes" id="UP000646244">
    <property type="component" value="Unassembled WGS sequence"/>
</dbReference>
<dbReference type="RefSeq" id="WP_190111319.1">
    <property type="nucleotide sequence ID" value="NZ_BMVB01000014.1"/>
</dbReference>
<accession>A0A918WML5</accession>
<organism evidence="2 3">
    <name type="scientific">Streptomyces cinnamoneus</name>
    <name type="common">Streptoverticillium cinnamoneum</name>
    <dbReference type="NCBI Taxonomy" id="53446"/>
    <lineage>
        <taxon>Bacteria</taxon>
        <taxon>Bacillati</taxon>
        <taxon>Actinomycetota</taxon>
        <taxon>Actinomycetes</taxon>
        <taxon>Kitasatosporales</taxon>
        <taxon>Streptomycetaceae</taxon>
        <taxon>Streptomyces</taxon>
        <taxon>Streptomyces cinnamoneus group</taxon>
    </lineage>
</organism>
<evidence type="ECO:0000256" key="1">
    <source>
        <dbReference type="SAM" id="MobiDB-lite"/>
    </source>
</evidence>
<dbReference type="EMBL" id="BMVB01000014">
    <property type="protein sequence ID" value="GHC60000.1"/>
    <property type="molecule type" value="Genomic_DNA"/>
</dbReference>
<dbReference type="AlphaFoldDB" id="A0A918WML5"/>
<name>A0A918WML5_STRCJ</name>
<reference evidence="2" key="2">
    <citation type="submission" date="2020-09" db="EMBL/GenBank/DDBJ databases">
        <authorList>
            <person name="Sun Q."/>
            <person name="Ohkuma M."/>
        </authorList>
    </citation>
    <scope>NUCLEOTIDE SEQUENCE</scope>
    <source>
        <strain evidence="2">JCM 4633</strain>
    </source>
</reference>
<evidence type="ECO:0000313" key="2">
    <source>
        <dbReference type="EMBL" id="GHC60000.1"/>
    </source>
</evidence>
<evidence type="ECO:0000313" key="3">
    <source>
        <dbReference type="Proteomes" id="UP000646244"/>
    </source>
</evidence>
<sequence>MESWDVDGVRARVREMAAGDPERARFGAETHRYELTPPLPEAEIRTFEETHDIELPAEYRSFAATVGNGPAGPCHGVMPLTVPRPQAGEEWAVDDEWEEDRLPGRLATPFPLAEPLPGRTGSGEPRFSSLVHRLAGEPLKARPTSRFSGRRSPPSATTGPILLPW</sequence>
<dbReference type="InterPro" id="IPR037883">
    <property type="entry name" value="Knr4/Smi1-like_sf"/>
</dbReference>
<feature type="region of interest" description="Disordered" evidence="1">
    <location>
        <begin position="138"/>
        <end position="165"/>
    </location>
</feature>
<proteinExistence type="predicted"/>
<protein>
    <recommendedName>
        <fullName evidence="4">Knr4/Smi1-like domain-containing protein</fullName>
    </recommendedName>
</protein>
<comment type="caution">
    <text evidence="2">The sequence shown here is derived from an EMBL/GenBank/DDBJ whole genome shotgun (WGS) entry which is preliminary data.</text>
</comment>